<dbReference type="InterPro" id="IPR036291">
    <property type="entry name" value="NAD(P)-bd_dom_sf"/>
</dbReference>
<dbReference type="InterPro" id="IPR050463">
    <property type="entry name" value="Gfo/Idh/MocA_oxidrdct_glycsds"/>
</dbReference>
<dbReference type="Pfam" id="PF01408">
    <property type="entry name" value="GFO_IDH_MocA"/>
    <property type="match status" value="1"/>
</dbReference>
<dbReference type="SUPFAM" id="SSF55347">
    <property type="entry name" value="Glyceraldehyde-3-phosphate dehydrogenase-like, C-terminal domain"/>
    <property type="match status" value="1"/>
</dbReference>
<dbReference type="Proteomes" id="UP001260872">
    <property type="component" value="Unassembled WGS sequence"/>
</dbReference>
<name>A0ABU1FRF4_9MICC</name>
<dbReference type="PANTHER" id="PTHR43818">
    <property type="entry name" value="BCDNA.GH03377"/>
    <property type="match status" value="1"/>
</dbReference>
<dbReference type="RefSeq" id="WP_310536609.1">
    <property type="nucleotide sequence ID" value="NZ_BAAAOC010000092.1"/>
</dbReference>
<evidence type="ECO:0000313" key="6">
    <source>
        <dbReference type="EMBL" id="MDR5711224.1"/>
    </source>
</evidence>
<dbReference type="Gene3D" id="3.40.50.720">
    <property type="entry name" value="NAD(P)-binding Rossmann-like Domain"/>
    <property type="match status" value="1"/>
</dbReference>
<dbReference type="InterPro" id="IPR000683">
    <property type="entry name" value="Gfo/Idh/MocA-like_OxRdtase_N"/>
</dbReference>
<evidence type="ECO:0000259" key="4">
    <source>
        <dbReference type="Pfam" id="PF01408"/>
    </source>
</evidence>
<proteinExistence type="predicted"/>
<sequence length="442" mass="47606">MTGTSPQPLKVAMIGYAFMGRAHSQAWRTAGRFFDLPLDPQMSLLVGRNPDRTQQAAAQLGWSETTGDWREVIERDDIDVVDICTPGDSHAEIALAALEAGKHVMVEKPMANSVAEAEQMARAADHAAARGVRSMVGFTYRRVPALQLARELIAEGRIGQVRQVRAQYLQDWLADPSSPLTWRLQRERAGSGALGDIGAHIIDLTCFLTGERFAGVSGMLETFVSERPLPAEASADGSEHNGTGLGGRSGEGYGAVTVDDAALAMGRLSSGAPVVLEASRFAWGRKNAMRIEVTGSLGALSFDFEDMNVLHVYDAGEPGRTAGFTRVLATEPDHPYVQAWWPPGHGLGYEHGFTHQVVDFVHAVAAGEQPTPSFQEGLHVQRVLDAVERSSAERSTWTPVETDGDPAPDPTGQALHGDSAVPSVRENSRTSHARQNSPTERS</sequence>
<feature type="compositionally biased region" description="Polar residues" evidence="3">
    <location>
        <begin position="433"/>
        <end position="442"/>
    </location>
</feature>
<evidence type="ECO:0000256" key="3">
    <source>
        <dbReference type="SAM" id="MobiDB-lite"/>
    </source>
</evidence>
<keyword evidence="2" id="KW-0520">NAD</keyword>
<organism evidence="6 7">
    <name type="scientific">Nesterenkonia flava</name>
    <dbReference type="NCBI Taxonomy" id="469799"/>
    <lineage>
        <taxon>Bacteria</taxon>
        <taxon>Bacillati</taxon>
        <taxon>Actinomycetota</taxon>
        <taxon>Actinomycetes</taxon>
        <taxon>Micrococcales</taxon>
        <taxon>Micrococcaceae</taxon>
        <taxon>Nesterenkonia</taxon>
    </lineage>
</organism>
<evidence type="ECO:0000259" key="5">
    <source>
        <dbReference type="Pfam" id="PF22725"/>
    </source>
</evidence>
<feature type="domain" description="GFO/IDH/MocA-like oxidoreductase" evidence="5">
    <location>
        <begin position="147"/>
        <end position="300"/>
    </location>
</feature>
<keyword evidence="1" id="KW-0560">Oxidoreductase</keyword>
<keyword evidence="7" id="KW-1185">Reference proteome</keyword>
<comment type="caution">
    <text evidence="6">The sequence shown here is derived from an EMBL/GenBank/DDBJ whole genome shotgun (WGS) entry which is preliminary data.</text>
</comment>
<feature type="region of interest" description="Disordered" evidence="3">
    <location>
        <begin position="390"/>
        <end position="442"/>
    </location>
</feature>
<dbReference type="SUPFAM" id="SSF51735">
    <property type="entry name" value="NAD(P)-binding Rossmann-fold domains"/>
    <property type="match status" value="1"/>
</dbReference>
<evidence type="ECO:0000256" key="1">
    <source>
        <dbReference type="ARBA" id="ARBA00023002"/>
    </source>
</evidence>
<feature type="region of interest" description="Disordered" evidence="3">
    <location>
        <begin position="232"/>
        <end position="251"/>
    </location>
</feature>
<gene>
    <name evidence="6" type="ORF">RH857_03585</name>
</gene>
<dbReference type="EMBL" id="JAVKGT010000006">
    <property type="protein sequence ID" value="MDR5711224.1"/>
    <property type="molecule type" value="Genomic_DNA"/>
</dbReference>
<reference evidence="7" key="1">
    <citation type="submission" date="2023-07" db="EMBL/GenBank/DDBJ databases">
        <title>Description of three actinobacteria isolated from air of manufacturing shop in a pharmaceutical factory.</title>
        <authorList>
            <person name="Zhang D.-F."/>
        </authorList>
    </citation>
    <scope>NUCLEOTIDE SEQUENCE [LARGE SCALE GENOMIC DNA]</scope>
    <source>
        <strain evidence="7">CCTCC AB 207010</strain>
    </source>
</reference>
<protein>
    <submittedName>
        <fullName evidence="6">Gfo/Idh/MocA family oxidoreductase</fullName>
    </submittedName>
</protein>
<dbReference type="Gene3D" id="3.30.360.10">
    <property type="entry name" value="Dihydrodipicolinate Reductase, domain 2"/>
    <property type="match status" value="1"/>
</dbReference>
<accession>A0ABU1FRF4</accession>
<dbReference type="Pfam" id="PF22725">
    <property type="entry name" value="GFO_IDH_MocA_C3"/>
    <property type="match status" value="1"/>
</dbReference>
<evidence type="ECO:0000256" key="2">
    <source>
        <dbReference type="ARBA" id="ARBA00023027"/>
    </source>
</evidence>
<dbReference type="InterPro" id="IPR055170">
    <property type="entry name" value="GFO_IDH_MocA-like_dom"/>
</dbReference>
<feature type="domain" description="Gfo/Idh/MocA-like oxidoreductase N-terminal" evidence="4">
    <location>
        <begin position="9"/>
        <end position="128"/>
    </location>
</feature>
<evidence type="ECO:0000313" key="7">
    <source>
        <dbReference type="Proteomes" id="UP001260872"/>
    </source>
</evidence>
<dbReference type="PANTHER" id="PTHR43818:SF11">
    <property type="entry name" value="BCDNA.GH03377"/>
    <property type="match status" value="1"/>
</dbReference>